<proteinExistence type="predicted"/>
<dbReference type="GO" id="GO:0005975">
    <property type="term" value="P:carbohydrate metabolic process"/>
    <property type="evidence" value="ECO:0007669"/>
    <property type="project" value="InterPro"/>
</dbReference>
<dbReference type="GO" id="GO:0004553">
    <property type="term" value="F:hydrolase activity, hydrolyzing O-glycosyl compounds"/>
    <property type="evidence" value="ECO:0007669"/>
    <property type="project" value="InterPro"/>
</dbReference>
<dbReference type="EMBL" id="CDMY01000154">
    <property type="protein sequence ID" value="CEL93321.1"/>
    <property type="molecule type" value="Genomic_DNA"/>
</dbReference>
<evidence type="ECO:0000256" key="1">
    <source>
        <dbReference type="SAM" id="SignalP"/>
    </source>
</evidence>
<feature type="signal peptide" evidence="1">
    <location>
        <begin position="1"/>
        <end position="22"/>
    </location>
</feature>
<dbReference type="Pfam" id="PF00024">
    <property type="entry name" value="PAN_1"/>
    <property type="match status" value="1"/>
</dbReference>
<feature type="domain" description="Apple" evidence="2">
    <location>
        <begin position="110"/>
        <end position="155"/>
    </location>
</feature>
<name>A0A0G4EDA1_VITBC</name>
<organism evidence="3 4">
    <name type="scientific">Vitrella brassicaformis (strain CCMP3155)</name>
    <dbReference type="NCBI Taxonomy" id="1169540"/>
    <lineage>
        <taxon>Eukaryota</taxon>
        <taxon>Sar</taxon>
        <taxon>Alveolata</taxon>
        <taxon>Colpodellida</taxon>
        <taxon>Vitrellaceae</taxon>
        <taxon>Vitrella</taxon>
    </lineage>
</organism>
<dbReference type="InterPro" id="IPR036962">
    <property type="entry name" value="Glyco_hydro_3_N_sf"/>
</dbReference>
<dbReference type="Proteomes" id="UP000041254">
    <property type="component" value="Unassembled WGS sequence"/>
</dbReference>
<dbReference type="InParanoid" id="A0A0G4EDA1"/>
<sequence length="306" mass="33820">MRCKPTVCSALLALAALIPSDCKDGRVRMVATLRQPIGASAVSSLVADEALEEKRCLVNQKKCERCGTEATGDERCELCEMGFYLSSDECKPIQRCKVSGDTAFGDAEKNDVARAGLVSSFAECHRECAMTPGCEAVSFYGNGHCVLHDHTALKTMGYKQGVQSARLDCKPIEELQGDGCRVSYCEICGEREKECLQCRSNFTRTDKGKCRYENKEEADWPDIRPPTFGSESEIIKNEVARIVSLMTIEEKIGQMTMARQKWIKPSEMKSNAVGSYLLGGDDDIGDNSAQAWARLSDRYWNATTEV</sequence>
<dbReference type="InterPro" id="IPR003609">
    <property type="entry name" value="Pan_app"/>
</dbReference>
<dbReference type="Gene3D" id="3.50.4.10">
    <property type="entry name" value="Hepatocyte Growth Factor"/>
    <property type="match status" value="1"/>
</dbReference>
<gene>
    <name evidence="3" type="ORF">Vbra_23110</name>
</gene>
<feature type="chain" id="PRO_5005186976" description="Apple domain-containing protein" evidence="1">
    <location>
        <begin position="23"/>
        <end position="306"/>
    </location>
</feature>
<dbReference type="SUPFAM" id="SSF57184">
    <property type="entry name" value="Growth factor receptor domain"/>
    <property type="match status" value="1"/>
</dbReference>
<protein>
    <recommendedName>
        <fullName evidence="2">Apple domain-containing protein</fullName>
    </recommendedName>
</protein>
<dbReference type="Gene3D" id="3.20.20.300">
    <property type="entry name" value="Glycoside hydrolase, family 3, N-terminal domain"/>
    <property type="match status" value="1"/>
</dbReference>
<dbReference type="InterPro" id="IPR009030">
    <property type="entry name" value="Growth_fac_rcpt_cys_sf"/>
</dbReference>
<dbReference type="AlphaFoldDB" id="A0A0G4EDA1"/>
<reference evidence="3 4" key="1">
    <citation type="submission" date="2014-11" db="EMBL/GenBank/DDBJ databases">
        <authorList>
            <person name="Zhu J."/>
            <person name="Qi W."/>
            <person name="Song R."/>
        </authorList>
    </citation>
    <scope>NUCLEOTIDE SEQUENCE [LARGE SCALE GENOMIC DNA]</scope>
</reference>
<accession>A0A0G4EDA1</accession>
<evidence type="ECO:0000313" key="4">
    <source>
        <dbReference type="Proteomes" id="UP000041254"/>
    </source>
</evidence>
<keyword evidence="4" id="KW-1185">Reference proteome</keyword>
<evidence type="ECO:0000313" key="3">
    <source>
        <dbReference type="EMBL" id="CEL93321.1"/>
    </source>
</evidence>
<feature type="non-terminal residue" evidence="3">
    <location>
        <position position="306"/>
    </location>
</feature>
<evidence type="ECO:0000259" key="2">
    <source>
        <dbReference type="Pfam" id="PF00024"/>
    </source>
</evidence>
<keyword evidence="1" id="KW-0732">Signal</keyword>